<dbReference type="RefSeq" id="WP_168006881.1">
    <property type="nucleotide sequence ID" value="NZ_JAATHJ010000013.1"/>
</dbReference>
<comment type="caution">
    <text evidence="4">The sequence shown here is derived from an EMBL/GenBank/DDBJ whole genome shotgun (WGS) entry which is preliminary data.</text>
</comment>
<proteinExistence type="predicted"/>
<organism evidence="4 5">
    <name type="scientific">Alkalicoccus luteus</name>
    <dbReference type="NCBI Taxonomy" id="1237094"/>
    <lineage>
        <taxon>Bacteria</taxon>
        <taxon>Bacillati</taxon>
        <taxon>Bacillota</taxon>
        <taxon>Bacilli</taxon>
        <taxon>Bacillales</taxon>
        <taxon>Bacillaceae</taxon>
        <taxon>Alkalicoccus</taxon>
    </lineage>
</organism>
<dbReference type="Proteomes" id="UP000752012">
    <property type="component" value="Unassembled WGS sequence"/>
</dbReference>
<keyword evidence="1" id="KW-0805">Transcription regulation</keyword>
<dbReference type="SUPFAM" id="SSF46894">
    <property type="entry name" value="C-terminal effector domain of the bipartite response regulators"/>
    <property type="match status" value="1"/>
</dbReference>
<sequence length="150" mass="17637">MNKKEIESTLKDYHWMLNSIKLLRQSMKDAGENMTAQYGEEAGMPKAQGGKQSDPVLREVKRREKRWNVVYTYESKVKSIQDRMHRVQEQRECEVLHWLLEGKSLAWIGRHMGLSDKHISRLKGNIITQMSDMSETSDMSDYRECQELCL</sequence>
<dbReference type="InterPro" id="IPR016032">
    <property type="entry name" value="Sig_transdc_resp-reg_C-effctor"/>
</dbReference>
<evidence type="ECO:0000259" key="3">
    <source>
        <dbReference type="Pfam" id="PF00196"/>
    </source>
</evidence>
<protein>
    <submittedName>
        <fullName evidence="4">DNA-binding response regulator</fullName>
    </submittedName>
</protein>
<dbReference type="GO" id="GO:0006355">
    <property type="term" value="P:regulation of DNA-templated transcription"/>
    <property type="evidence" value="ECO:0007669"/>
    <property type="project" value="InterPro"/>
</dbReference>
<dbReference type="Pfam" id="PF00196">
    <property type="entry name" value="GerE"/>
    <property type="match status" value="1"/>
</dbReference>
<evidence type="ECO:0000313" key="4">
    <source>
        <dbReference type="EMBL" id="NJP37910.1"/>
    </source>
</evidence>
<feature type="domain" description="HTH luxR-type" evidence="3">
    <location>
        <begin position="90"/>
        <end position="130"/>
    </location>
</feature>
<accession>A0A969PPB6</accession>
<evidence type="ECO:0000313" key="5">
    <source>
        <dbReference type="Proteomes" id="UP000752012"/>
    </source>
</evidence>
<evidence type="ECO:0000256" key="2">
    <source>
        <dbReference type="ARBA" id="ARBA00023163"/>
    </source>
</evidence>
<dbReference type="GO" id="GO:0003677">
    <property type="term" value="F:DNA binding"/>
    <property type="evidence" value="ECO:0007669"/>
    <property type="project" value="UniProtKB-KW"/>
</dbReference>
<name>A0A969PPB6_9BACI</name>
<dbReference type="InterPro" id="IPR000792">
    <property type="entry name" value="Tscrpt_reg_LuxR_C"/>
</dbReference>
<keyword evidence="5" id="KW-1185">Reference proteome</keyword>
<reference evidence="4 5" key="1">
    <citation type="submission" date="2020-03" db="EMBL/GenBank/DDBJ databases">
        <title>Assessment of the enzymatic potential of alkaline-tolerant lipase obtained from Bacillus luteus H11 (technogenic soil) for the bioremediation of saline soils contaminated with petroleum substances.</title>
        <authorList>
            <person name="Kalwasinska A."/>
        </authorList>
    </citation>
    <scope>NUCLEOTIDE SEQUENCE [LARGE SCALE GENOMIC DNA]</scope>
    <source>
        <strain evidence="4 5">H11</strain>
    </source>
</reference>
<dbReference type="EMBL" id="JAATHJ010000013">
    <property type="protein sequence ID" value="NJP37910.1"/>
    <property type="molecule type" value="Genomic_DNA"/>
</dbReference>
<gene>
    <name evidence="4" type="ORF">HCN83_09960</name>
</gene>
<evidence type="ECO:0000256" key="1">
    <source>
        <dbReference type="ARBA" id="ARBA00023015"/>
    </source>
</evidence>
<dbReference type="AlphaFoldDB" id="A0A969PPB6"/>
<keyword evidence="2" id="KW-0804">Transcription</keyword>
<keyword evidence="4" id="KW-0238">DNA-binding</keyword>